<evidence type="ECO:0000256" key="6">
    <source>
        <dbReference type="ARBA" id="ARBA00022475"/>
    </source>
</evidence>
<keyword evidence="15" id="KW-1185">Reference proteome</keyword>
<sequence length="176" mass="19743">MDLQTFLQVLSCSAILTTICLFLCGIPICIEIIRRKGTQDISGVPFLMGFIGGSFWLRYGFLKEDSVMIIVNVVGTSLFFMYCVFYLTFATERCSFAAKFGFVLSVIGAMCAWIEHDPNINYLGVACMTFNILNFAAPMAGLALFGKQMSFNNWWNLTLFVYQCPSLGLQRVLHSL</sequence>
<evidence type="ECO:0000256" key="5">
    <source>
        <dbReference type="ARBA" id="ARBA00022448"/>
    </source>
</evidence>
<dbReference type="GO" id="GO:0000139">
    <property type="term" value="C:Golgi membrane"/>
    <property type="evidence" value="ECO:0007669"/>
    <property type="project" value="UniProtKB-SubCell"/>
</dbReference>
<dbReference type="InterPro" id="IPR047664">
    <property type="entry name" value="SWEET"/>
</dbReference>
<dbReference type="Gene3D" id="1.20.1280.290">
    <property type="match status" value="1"/>
</dbReference>
<dbReference type="OrthoDB" id="409725at2759"/>
<dbReference type="Pfam" id="PF03083">
    <property type="entry name" value="MtN3_slv"/>
    <property type="match status" value="1"/>
</dbReference>
<feature type="transmembrane region" description="Helical" evidence="13">
    <location>
        <begin position="122"/>
        <end position="145"/>
    </location>
</feature>
<keyword evidence="6" id="KW-1003">Cell membrane</keyword>
<dbReference type="Proteomes" id="UP000230423">
    <property type="component" value="Unassembled WGS sequence"/>
</dbReference>
<evidence type="ECO:0000256" key="8">
    <source>
        <dbReference type="ARBA" id="ARBA00022692"/>
    </source>
</evidence>
<evidence type="ECO:0000313" key="15">
    <source>
        <dbReference type="Proteomes" id="UP000230423"/>
    </source>
</evidence>
<organism evidence="14 15">
    <name type="scientific">Teladorsagia circumcincta</name>
    <name type="common">Brown stomach worm</name>
    <name type="synonym">Ostertagia circumcincta</name>
    <dbReference type="NCBI Taxonomy" id="45464"/>
    <lineage>
        <taxon>Eukaryota</taxon>
        <taxon>Metazoa</taxon>
        <taxon>Ecdysozoa</taxon>
        <taxon>Nematoda</taxon>
        <taxon>Chromadorea</taxon>
        <taxon>Rhabditida</taxon>
        <taxon>Rhabditina</taxon>
        <taxon>Rhabditomorpha</taxon>
        <taxon>Strongyloidea</taxon>
        <taxon>Trichostrongylidae</taxon>
        <taxon>Teladorsagia</taxon>
    </lineage>
</organism>
<evidence type="ECO:0000313" key="14">
    <source>
        <dbReference type="EMBL" id="PIO65287.1"/>
    </source>
</evidence>
<evidence type="ECO:0000256" key="2">
    <source>
        <dbReference type="ARBA" id="ARBA00004653"/>
    </source>
</evidence>
<comment type="similarity">
    <text evidence="3">Belongs to the SWEET sugar transporter family.</text>
</comment>
<dbReference type="EMBL" id="KZ349134">
    <property type="protein sequence ID" value="PIO65287.1"/>
    <property type="molecule type" value="Genomic_DNA"/>
</dbReference>
<comment type="subcellular location">
    <subcellularLocation>
        <location evidence="1">Cell membrane</location>
        <topology evidence="1">Multi-pass membrane protein</topology>
    </subcellularLocation>
    <subcellularLocation>
        <location evidence="2">Golgi apparatus membrane</location>
        <topology evidence="2">Multi-pass membrane protein</topology>
    </subcellularLocation>
</comment>
<evidence type="ECO:0000256" key="11">
    <source>
        <dbReference type="ARBA" id="ARBA00023034"/>
    </source>
</evidence>
<gene>
    <name evidence="14" type="ORF">TELCIR_13053</name>
</gene>
<keyword evidence="12 13" id="KW-0472">Membrane</keyword>
<evidence type="ECO:0000256" key="7">
    <source>
        <dbReference type="ARBA" id="ARBA00022597"/>
    </source>
</evidence>
<dbReference type="PANTHER" id="PTHR10791:SF43">
    <property type="entry name" value="SUGAR TRANSPORTER SWEET-RELATED"/>
    <property type="match status" value="1"/>
</dbReference>
<name>A0A2G9U4V9_TELCI</name>
<dbReference type="GO" id="GO:0051119">
    <property type="term" value="F:sugar transmembrane transporter activity"/>
    <property type="evidence" value="ECO:0007669"/>
    <property type="project" value="InterPro"/>
</dbReference>
<dbReference type="GO" id="GO:0005886">
    <property type="term" value="C:plasma membrane"/>
    <property type="evidence" value="ECO:0007669"/>
    <property type="project" value="UniProtKB-SubCell"/>
</dbReference>
<protein>
    <recommendedName>
        <fullName evidence="4">Sugar transporter SWEET1</fullName>
    </recommendedName>
</protein>
<dbReference type="PANTHER" id="PTHR10791">
    <property type="entry name" value="RAG1-ACTIVATING PROTEIN 1"/>
    <property type="match status" value="1"/>
</dbReference>
<evidence type="ECO:0000256" key="12">
    <source>
        <dbReference type="ARBA" id="ARBA00023136"/>
    </source>
</evidence>
<keyword evidence="7" id="KW-0762">Sugar transport</keyword>
<dbReference type="InterPro" id="IPR004316">
    <property type="entry name" value="SWEET_rpt"/>
</dbReference>
<evidence type="ECO:0000256" key="13">
    <source>
        <dbReference type="SAM" id="Phobius"/>
    </source>
</evidence>
<accession>A0A2G9U4V9</accession>
<keyword evidence="8 13" id="KW-0812">Transmembrane</keyword>
<evidence type="ECO:0000256" key="3">
    <source>
        <dbReference type="ARBA" id="ARBA00007809"/>
    </source>
</evidence>
<evidence type="ECO:0000256" key="4">
    <source>
        <dbReference type="ARBA" id="ARBA00021741"/>
    </source>
</evidence>
<reference evidence="14 15" key="1">
    <citation type="submission" date="2015-09" db="EMBL/GenBank/DDBJ databases">
        <title>Draft genome of the parasitic nematode Teladorsagia circumcincta isolate WARC Sus (inbred).</title>
        <authorList>
            <person name="Mitreva M."/>
        </authorList>
    </citation>
    <scope>NUCLEOTIDE SEQUENCE [LARGE SCALE GENOMIC DNA]</scope>
    <source>
        <strain evidence="14 15">S</strain>
    </source>
</reference>
<evidence type="ECO:0000256" key="1">
    <source>
        <dbReference type="ARBA" id="ARBA00004651"/>
    </source>
</evidence>
<keyword evidence="5" id="KW-0813">Transport</keyword>
<feature type="transmembrane region" description="Helical" evidence="13">
    <location>
        <begin position="42"/>
        <end position="61"/>
    </location>
</feature>
<evidence type="ECO:0000256" key="9">
    <source>
        <dbReference type="ARBA" id="ARBA00022737"/>
    </source>
</evidence>
<keyword evidence="10 13" id="KW-1133">Transmembrane helix</keyword>
<feature type="transmembrane region" description="Helical" evidence="13">
    <location>
        <begin position="6"/>
        <end position="30"/>
    </location>
</feature>
<dbReference type="AlphaFoldDB" id="A0A2G9U4V9"/>
<proteinExistence type="inferred from homology"/>
<keyword evidence="9" id="KW-0677">Repeat</keyword>
<dbReference type="FunFam" id="1.20.1280.290:FF:000010">
    <property type="entry name" value="Sugar transporter SWEET"/>
    <property type="match status" value="1"/>
</dbReference>
<evidence type="ECO:0000256" key="10">
    <source>
        <dbReference type="ARBA" id="ARBA00022989"/>
    </source>
</evidence>
<keyword evidence="11" id="KW-0333">Golgi apparatus</keyword>
<feature type="transmembrane region" description="Helical" evidence="13">
    <location>
        <begin position="96"/>
        <end position="116"/>
    </location>
</feature>
<feature type="transmembrane region" description="Helical" evidence="13">
    <location>
        <begin position="67"/>
        <end position="89"/>
    </location>
</feature>